<protein>
    <recommendedName>
        <fullName evidence="4">Sporulation delaying protein family toxin</fullName>
    </recommendedName>
</protein>
<accession>A0AAD0MLM9</accession>
<proteinExistence type="predicted"/>
<dbReference type="RefSeq" id="WP_117731072.1">
    <property type="nucleotide sequence ID" value="NZ_CP027116.1"/>
</dbReference>
<organism evidence="2 3">
    <name type="scientific">Bacillus pumilus</name>
    <name type="common">Bacillus mesentericus</name>
    <dbReference type="NCBI Taxonomy" id="1408"/>
    <lineage>
        <taxon>Bacteria</taxon>
        <taxon>Bacillati</taxon>
        <taxon>Bacillota</taxon>
        <taxon>Bacilli</taxon>
        <taxon>Bacillales</taxon>
        <taxon>Bacillaceae</taxon>
        <taxon>Bacillus</taxon>
    </lineage>
</organism>
<sequence>MFKKFLLISLSLFIMFSVFSSSLEAKNTSTKTVNELWEEKDFKAAEVIIKHLDTYTDKNGYKIIRVLKKKTLDKELANLDYPMTSSQLVSYVENFNELINDDKKLSEFTKNVSNELSSLLNKDTNSEISVKGAISCSNVLGAIGLIHAGSYTAAALALGITGGLSASIPFIISTAYYLGSTLCK</sequence>
<gene>
    <name evidence="2" type="ORF">C5695_12945</name>
</gene>
<reference evidence="2 3" key="1">
    <citation type="submission" date="2018-02" db="EMBL/GenBank/DDBJ databases">
        <title>The complete genome of two Bacillus pumilus strains from Cuatro Cienegas, Coahuila, Mexico.</title>
        <authorList>
            <person name="Zarza E."/>
            <person name="Alcaraz L.D."/>
            <person name="Aguilar-Salinas B."/>
            <person name="Islas A."/>
            <person name="Olmedo-Alvarez G."/>
        </authorList>
    </citation>
    <scope>NUCLEOTIDE SEQUENCE [LARGE SCALE GENOMIC DNA]</scope>
    <source>
        <strain evidence="2 3">145</strain>
    </source>
</reference>
<dbReference type="AlphaFoldDB" id="A0AAD0MLM9"/>
<feature type="chain" id="PRO_5041975221" description="Sporulation delaying protein family toxin" evidence="1">
    <location>
        <begin position="26"/>
        <end position="184"/>
    </location>
</feature>
<feature type="signal peptide" evidence="1">
    <location>
        <begin position="1"/>
        <end position="25"/>
    </location>
</feature>
<dbReference type="Proteomes" id="UP000264960">
    <property type="component" value="Chromosome"/>
</dbReference>
<evidence type="ECO:0000256" key="1">
    <source>
        <dbReference type="SAM" id="SignalP"/>
    </source>
</evidence>
<evidence type="ECO:0000313" key="2">
    <source>
        <dbReference type="EMBL" id="AVM24704.1"/>
    </source>
</evidence>
<evidence type="ECO:0008006" key="4">
    <source>
        <dbReference type="Google" id="ProtNLM"/>
    </source>
</evidence>
<keyword evidence="1" id="KW-0732">Signal</keyword>
<evidence type="ECO:0000313" key="3">
    <source>
        <dbReference type="Proteomes" id="UP000264960"/>
    </source>
</evidence>
<dbReference type="EMBL" id="CP027116">
    <property type="protein sequence ID" value="AVM24704.1"/>
    <property type="molecule type" value="Genomic_DNA"/>
</dbReference>
<name>A0AAD0MLM9_BACPU</name>